<feature type="non-terminal residue" evidence="6">
    <location>
        <position position="121"/>
    </location>
</feature>
<dbReference type="GO" id="GO:0009082">
    <property type="term" value="P:branched-chain amino acid biosynthetic process"/>
    <property type="evidence" value="ECO:0007669"/>
    <property type="project" value="UniProtKB-KW"/>
</dbReference>
<dbReference type="InterPro" id="IPR043131">
    <property type="entry name" value="BCAT-like_N"/>
</dbReference>
<name>T0YMT1_9ZZZZ</name>
<dbReference type="SUPFAM" id="SSF56752">
    <property type="entry name" value="D-aminoacid aminotransferase-like PLP-dependent enzymes"/>
    <property type="match status" value="1"/>
</dbReference>
<dbReference type="PANTHER" id="PTHR11825:SF44">
    <property type="entry name" value="BRANCHED-CHAIN-AMINO-ACID AMINOTRANSFERASE"/>
    <property type="match status" value="1"/>
</dbReference>
<proteinExistence type="inferred from homology"/>
<evidence type="ECO:0000256" key="5">
    <source>
        <dbReference type="ARBA" id="ARBA00023304"/>
    </source>
</evidence>
<gene>
    <name evidence="6" type="ORF">B1B_17553</name>
</gene>
<dbReference type="Gene3D" id="3.30.470.10">
    <property type="match status" value="1"/>
</dbReference>
<keyword evidence="4" id="KW-0663">Pyridoxal phosphate</keyword>
<reference evidence="6" key="1">
    <citation type="submission" date="2013-08" db="EMBL/GenBank/DDBJ databases">
        <authorList>
            <person name="Mendez C."/>
            <person name="Richter M."/>
            <person name="Ferrer M."/>
            <person name="Sanchez J."/>
        </authorList>
    </citation>
    <scope>NUCLEOTIDE SEQUENCE</scope>
</reference>
<keyword evidence="6" id="KW-0032">Aminotransferase</keyword>
<keyword evidence="6" id="KW-0808">Transferase</keyword>
<dbReference type="PANTHER" id="PTHR11825">
    <property type="entry name" value="SUBGROUP IIII AMINOTRANSFERASE"/>
    <property type="match status" value="1"/>
</dbReference>
<comment type="caution">
    <text evidence="6">The sequence shown here is derived from an EMBL/GenBank/DDBJ whole genome shotgun (WGS) entry which is preliminary data.</text>
</comment>
<dbReference type="InterPro" id="IPR036038">
    <property type="entry name" value="Aminotransferase-like"/>
</dbReference>
<comment type="cofactor">
    <cofactor evidence="1">
        <name>pyridoxal 5'-phosphate</name>
        <dbReference type="ChEBI" id="CHEBI:597326"/>
    </cofactor>
</comment>
<dbReference type="Pfam" id="PF01063">
    <property type="entry name" value="Aminotran_4"/>
    <property type="match status" value="1"/>
</dbReference>
<reference evidence="6" key="2">
    <citation type="journal article" date="2014" name="ISME J.">
        <title>Microbial stratification in low pH oxic and suboxic macroscopic growths along an acid mine drainage.</title>
        <authorList>
            <person name="Mendez-Garcia C."/>
            <person name="Mesa V."/>
            <person name="Sprenger R.R."/>
            <person name="Richter M."/>
            <person name="Diez M.S."/>
            <person name="Solano J."/>
            <person name="Bargiela R."/>
            <person name="Golyshina O.V."/>
            <person name="Manteca A."/>
            <person name="Ramos J.L."/>
            <person name="Gallego J.R."/>
            <person name="Llorente I."/>
            <person name="Martins Dos Santos V.A."/>
            <person name="Jensen O.N."/>
            <person name="Pelaez A.I."/>
            <person name="Sanchez J."/>
            <person name="Ferrer M."/>
        </authorList>
    </citation>
    <scope>NUCLEOTIDE SEQUENCE</scope>
</reference>
<dbReference type="InterPro" id="IPR001544">
    <property type="entry name" value="Aminotrans_IV"/>
</dbReference>
<evidence type="ECO:0000313" key="6">
    <source>
        <dbReference type="EMBL" id="EQD33232.1"/>
    </source>
</evidence>
<organism evidence="6">
    <name type="scientific">mine drainage metagenome</name>
    <dbReference type="NCBI Taxonomy" id="410659"/>
    <lineage>
        <taxon>unclassified sequences</taxon>
        <taxon>metagenomes</taxon>
        <taxon>ecological metagenomes</taxon>
    </lineage>
</organism>
<dbReference type="GO" id="GO:0004084">
    <property type="term" value="F:branched-chain-amino-acid transaminase activity"/>
    <property type="evidence" value="ECO:0007669"/>
    <property type="project" value="InterPro"/>
</dbReference>
<evidence type="ECO:0000256" key="4">
    <source>
        <dbReference type="ARBA" id="ARBA00022898"/>
    </source>
</evidence>
<evidence type="ECO:0000256" key="2">
    <source>
        <dbReference type="ARBA" id="ARBA00009320"/>
    </source>
</evidence>
<comment type="similarity">
    <text evidence="2">Belongs to the class-IV pyridoxal-phosphate-dependent aminotransferase family.</text>
</comment>
<dbReference type="GO" id="GO:0008652">
    <property type="term" value="P:amino acid biosynthetic process"/>
    <property type="evidence" value="ECO:0007669"/>
    <property type="project" value="UniProtKB-KW"/>
</dbReference>
<evidence type="ECO:0000256" key="3">
    <source>
        <dbReference type="ARBA" id="ARBA00022605"/>
    </source>
</evidence>
<protein>
    <submittedName>
        <fullName evidence="6">Branched-chain amino acid aminotransferase</fullName>
    </submittedName>
</protein>
<keyword evidence="5" id="KW-0100">Branched-chain amino acid biosynthesis</keyword>
<evidence type="ECO:0000256" key="1">
    <source>
        <dbReference type="ARBA" id="ARBA00001933"/>
    </source>
</evidence>
<dbReference type="InterPro" id="IPR005786">
    <property type="entry name" value="B_amino_transII"/>
</dbReference>
<dbReference type="EMBL" id="AUZY01011726">
    <property type="protein sequence ID" value="EQD33232.1"/>
    <property type="molecule type" value="Genomic_DNA"/>
</dbReference>
<dbReference type="AlphaFoldDB" id="T0YMT1"/>
<accession>T0YMT1</accession>
<sequence length="121" mass="14193">MDIHEERGRSAQLLLDVAEQEEPDAQPAPFEQASAWVYFQGEMRRYRDCRVGPMTHALHYGTGCFEGIRAYWAESHHQLYLFRVQEHYERLRQSTKILKIGLPFGTDELVALTTDLLRRNQ</sequence>
<keyword evidence="3" id="KW-0028">Amino-acid biosynthesis</keyword>